<sequence length="130" mass="14434">MISVASNCAEVKNTDLRSNMIKNARSISSADQWAINAEVSSIPKPPPPPPPPPPPLAYYHISTTNTTIIARIQIEINEKKIERIRERDENQMATKLLPLNCKQYGMHVAVIITDGQLTLDDEDDSVEEIG</sequence>
<gene>
    <name evidence="1" type="ORF">T4B_2574</name>
    <name evidence="2" type="ORF">T4C_149</name>
</gene>
<accession>A0A0V1JRG4</accession>
<name>A0A0V1JRG4_TRIPS</name>
<evidence type="ECO:0000313" key="2">
    <source>
        <dbReference type="EMBL" id="KRZ37537.1"/>
    </source>
</evidence>
<dbReference type="EMBL" id="JYDV01000057">
    <property type="protein sequence ID" value="KRZ37537.1"/>
    <property type="molecule type" value="Genomic_DNA"/>
</dbReference>
<dbReference type="Proteomes" id="UP000054805">
    <property type="component" value="Unassembled WGS sequence"/>
</dbReference>
<organism evidence="2 4">
    <name type="scientific">Trichinella pseudospiralis</name>
    <name type="common">Parasitic roundworm</name>
    <dbReference type="NCBI Taxonomy" id="6337"/>
    <lineage>
        <taxon>Eukaryota</taxon>
        <taxon>Metazoa</taxon>
        <taxon>Ecdysozoa</taxon>
        <taxon>Nematoda</taxon>
        <taxon>Enoplea</taxon>
        <taxon>Dorylaimia</taxon>
        <taxon>Trichinellida</taxon>
        <taxon>Trichinellidae</taxon>
        <taxon>Trichinella</taxon>
    </lineage>
</organism>
<proteinExistence type="predicted"/>
<evidence type="ECO:0000313" key="4">
    <source>
        <dbReference type="Proteomes" id="UP000054826"/>
    </source>
</evidence>
<evidence type="ECO:0000313" key="1">
    <source>
        <dbReference type="EMBL" id="KRZ17962.1"/>
    </source>
</evidence>
<keyword evidence="3" id="KW-1185">Reference proteome</keyword>
<comment type="caution">
    <text evidence="2">The sequence shown here is derived from an EMBL/GenBank/DDBJ whole genome shotgun (WGS) entry which is preliminary data.</text>
</comment>
<dbReference type="AlphaFoldDB" id="A0A0V1JRG4"/>
<dbReference type="EMBL" id="JYDS01000288">
    <property type="protein sequence ID" value="KRZ17962.1"/>
    <property type="molecule type" value="Genomic_DNA"/>
</dbReference>
<reference evidence="3 4" key="1">
    <citation type="submission" date="2015-01" db="EMBL/GenBank/DDBJ databases">
        <title>Evolution of Trichinella species and genotypes.</title>
        <authorList>
            <person name="Korhonen P.K."/>
            <person name="Edoardo P."/>
            <person name="Giuseppe L.R."/>
            <person name="Gasser R.B."/>
        </authorList>
    </citation>
    <scope>NUCLEOTIDE SEQUENCE [LARGE SCALE GENOMIC DNA]</scope>
    <source>
        <strain evidence="2">ISS176</strain>
        <strain evidence="1">ISS588</strain>
    </source>
</reference>
<evidence type="ECO:0000313" key="3">
    <source>
        <dbReference type="Proteomes" id="UP000054805"/>
    </source>
</evidence>
<dbReference type="SUPFAM" id="SSF101447">
    <property type="entry name" value="Formin homology 2 domain (FH2 domain)"/>
    <property type="match status" value="1"/>
</dbReference>
<dbReference type="Proteomes" id="UP000054826">
    <property type="component" value="Unassembled WGS sequence"/>
</dbReference>
<protein>
    <submittedName>
        <fullName evidence="2">Uncharacterized protein</fullName>
    </submittedName>
</protein>